<dbReference type="GO" id="GO:0006508">
    <property type="term" value="P:proteolysis"/>
    <property type="evidence" value="ECO:0007669"/>
    <property type="project" value="InterPro"/>
</dbReference>
<dbReference type="EMBL" id="JARK01000141">
    <property type="protein sequence ID" value="EYC42141.1"/>
    <property type="molecule type" value="Genomic_DNA"/>
</dbReference>
<organism evidence="3 4">
    <name type="scientific">Ancylostoma ceylanicum</name>
    <dbReference type="NCBI Taxonomy" id="53326"/>
    <lineage>
        <taxon>Eukaryota</taxon>
        <taxon>Metazoa</taxon>
        <taxon>Ecdysozoa</taxon>
        <taxon>Nematoda</taxon>
        <taxon>Chromadorea</taxon>
        <taxon>Rhabditida</taxon>
        <taxon>Rhabditina</taxon>
        <taxon>Rhabditomorpha</taxon>
        <taxon>Strongyloidea</taxon>
        <taxon>Ancylostomatidae</taxon>
        <taxon>Ancylostomatinae</taxon>
        <taxon>Ancylostoma</taxon>
    </lineage>
</organism>
<accession>A0A016WRC2</accession>
<feature type="domain" description="DUF1758" evidence="2">
    <location>
        <begin position="241"/>
        <end position="386"/>
    </location>
</feature>
<dbReference type="Gene3D" id="2.40.70.10">
    <property type="entry name" value="Acid Proteases"/>
    <property type="match status" value="1"/>
</dbReference>
<dbReference type="OrthoDB" id="5869984at2759"/>
<comment type="caution">
    <text evidence="3">The sequence shown here is derived from an EMBL/GenBank/DDBJ whole genome shotgun (WGS) entry which is preliminary data.</text>
</comment>
<feature type="region of interest" description="Disordered" evidence="1">
    <location>
        <begin position="507"/>
        <end position="569"/>
    </location>
</feature>
<dbReference type="InterPro" id="IPR008737">
    <property type="entry name" value="DUF1758"/>
</dbReference>
<dbReference type="Pfam" id="PF05585">
    <property type="entry name" value="DUF1758"/>
    <property type="match status" value="1"/>
</dbReference>
<dbReference type="SUPFAM" id="SSF50630">
    <property type="entry name" value="Acid proteases"/>
    <property type="match status" value="1"/>
</dbReference>
<sequence length="599" mass="67416">MILSKFPEFICTIVIQKETECDHPFTVSEIMSTIDAIISLRETTALTTETLFSKDNNENNVSESGINRLKWEEGRIMPRKQKGMCLCGQPHSPYSCPKYTTAEARRNEVRKQKACWRCFARNHQSKDCTAMGLCPRCKEGQHSSLCLSETKRQNSGYLTLPRQPGRNVQLPAAARSQQPPVDRSHHHQDDNRNVQTMHNSQNGRQVFTLDKTATVNNQCVLQTATAMIFNEAEWDYQPITLLLDSGAQKSFIKLGISEELKLRITGSTSFTTSGMGEIQEDFNSNEVQITLKGLHSPKKLKNLSVQTKQKLTTPLTTAELSEADLNFISSSNITVAQQSLETTTVSSDLLIGQDFLSTIIDHNSPVLRLPSGLILTPTVFGYTISGTSPITTKPIVAEIHLSELVLATPIGGCRKTSQIREETVTTNLLFIGNKDNFNVALQSKNSGSMSYYGEEEDQDCRNVAELPSSMESRLTLSELKKPAKKVRTIWNHNYLEFRDQRRWDEGYRGSARSKKEVPAKAKKVLEKKPPKKKESSTRCAGSTLLMKPTSSVGARIHEPLPARQQRHGQSSQWLYRHWLFKENSQLSDSPRTRKFFKDS</sequence>
<dbReference type="Proteomes" id="UP000024635">
    <property type="component" value="Unassembled WGS sequence"/>
</dbReference>
<dbReference type="PANTHER" id="PTHR47331">
    <property type="entry name" value="PHD-TYPE DOMAIN-CONTAINING PROTEIN"/>
    <property type="match status" value="1"/>
</dbReference>
<feature type="region of interest" description="Disordered" evidence="1">
    <location>
        <begin position="170"/>
        <end position="200"/>
    </location>
</feature>
<evidence type="ECO:0000256" key="1">
    <source>
        <dbReference type="SAM" id="MobiDB-lite"/>
    </source>
</evidence>
<evidence type="ECO:0000313" key="3">
    <source>
        <dbReference type="EMBL" id="EYC42141.1"/>
    </source>
</evidence>
<keyword evidence="4" id="KW-1185">Reference proteome</keyword>
<dbReference type="GO" id="GO:0004190">
    <property type="term" value="F:aspartic-type endopeptidase activity"/>
    <property type="evidence" value="ECO:0007669"/>
    <property type="project" value="InterPro"/>
</dbReference>
<dbReference type="PROSITE" id="PS00141">
    <property type="entry name" value="ASP_PROTEASE"/>
    <property type="match status" value="1"/>
</dbReference>
<dbReference type="InterPro" id="IPR001969">
    <property type="entry name" value="Aspartic_peptidase_AS"/>
</dbReference>
<evidence type="ECO:0000259" key="2">
    <source>
        <dbReference type="Pfam" id="PF05585"/>
    </source>
</evidence>
<dbReference type="PANTHER" id="PTHR47331:SF5">
    <property type="entry name" value="RIBONUCLEASE H"/>
    <property type="match status" value="1"/>
</dbReference>
<reference evidence="4" key="1">
    <citation type="journal article" date="2015" name="Nat. Genet.">
        <title>The genome and transcriptome of the zoonotic hookworm Ancylostoma ceylanicum identify infection-specific gene families.</title>
        <authorList>
            <person name="Schwarz E.M."/>
            <person name="Hu Y."/>
            <person name="Antoshechkin I."/>
            <person name="Miller M.M."/>
            <person name="Sternberg P.W."/>
            <person name="Aroian R.V."/>
        </authorList>
    </citation>
    <scope>NUCLEOTIDE SEQUENCE</scope>
    <source>
        <strain evidence="4">HY135</strain>
    </source>
</reference>
<dbReference type="InterPro" id="IPR021109">
    <property type="entry name" value="Peptidase_aspartic_dom_sf"/>
</dbReference>
<evidence type="ECO:0000313" key="4">
    <source>
        <dbReference type="Proteomes" id="UP000024635"/>
    </source>
</evidence>
<dbReference type="AlphaFoldDB" id="A0A016WRC2"/>
<feature type="compositionally biased region" description="Basic and acidic residues" evidence="1">
    <location>
        <begin position="507"/>
        <end position="536"/>
    </location>
</feature>
<protein>
    <recommendedName>
        <fullName evidence="2">DUF1758 domain-containing protein</fullName>
    </recommendedName>
</protein>
<proteinExistence type="predicted"/>
<name>A0A016WRC2_9BILA</name>
<gene>
    <name evidence="3" type="primary">Acey_s0541.g3186</name>
    <name evidence="3" type="ORF">Y032_0541g3186</name>
</gene>